<organism evidence="1">
    <name type="scientific">Leucothrix mucor</name>
    <dbReference type="NCBI Taxonomy" id="45248"/>
    <lineage>
        <taxon>Bacteria</taxon>
        <taxon>Pseudomonadati</taxon>
        <taxon>Pseudomonadota</taxon>
        <taxon>Gammaproteobacteria</taxon>
        <taxon>Thiotrichales</taxon>
        <taxon>Thiotrichaceae</taxon>
        <taxon>Leucothrix</taxon>
    </lineage>
</organism>
<dbReference type="EMBL" id="DRMS01000016">
    <property type="protein sequence ID" value="HFC91264.1"/>
    <property type="molecule type" value="Genomic_DNA"/>
</dbReference>
<protein>
    <recommendedName>
        <fullName evidence="2">EAL domain-containing protein</fullName>
    </recommendedName>
</protein>
<sequence length="598" mass="67907">MNNQIESPIFYNMKKQELHCLVIRGHVGRYPALVQSLNKYSNSINVELINNDALIVHRALHDKKYGLIFLFQESGLAIEALADIMRENGSESILVSLNDEKPQSVLSTKIGYTGVQICNLHYQPSGSLSQLALKFLIQYAFLKTEFRNCKSLLRISEQRCHWLVDSSSEAVAYIGSDLHLYANQTYINLLAYDSLHSLKITAVSDLILADEREVYFDFMRQYENRAPKASALIVTLHPQEGKDFRASIRLIPTVFSGTRCYQLWIRKLGSGRLPPMLNQERLGYDASSSIMADEMQAEIESPWDDSPAFKAAKEVAESDNPKVKHPVLIKGNKQKRSKHAARFAAATRSVSTRTEATLDRVMLKKPAIYTKLLKEVLLSSDVSLKLSKLDTLKNTTTSKRQYIVDLMVSEREHNNVSGLLDKKYHDVFWDQAMILLLFKHLKQTGSKELKLLIPLSESALNDEAFKYWIRTSVTRFKNDVSNCVFLLPFFTTVVNNGSIEGIREQFGNHPCQMGIDNFVLNGQTKIILEATQPEFIRFSKKWVNASIKNKKQALTLARTIKSLEKNHIKVIAPYNSGERMRQLFEIAGASFCQKQAVS</sequence>
<gene>
    <name evidence="1" type="ORF">ENJ51_00470</name>
</gene>
<dbReference type="AlphaFoldDB" id="A0A7V2WTZ8"/>
<comment type="caution">
    <text evidence="1">The sequence shown here is derived from an EMBL/GenBank/DDBJ whole genome shotgun (WGS) entry which is preliminary data.</text>
</comment>
<dbReference type="Proteomes" id="UP000885750">
    <property type="component" value="Unassembled WGS sequence"/>
</dbReference>
<evidence type="ECO:0008006" key="2">
    <source>
        <dbReference type="Google" id="ProtNLM"/>
    </source>
</evidence>
<evidence type="ECO:0000313" key="1">
    <source>
        <dbReference type="EMBL" id="HFC91264.1"/>
    </source>
</evidence>
<dbReference type="InterPro" id="IPR035919">
    <property type="entry name" value="EAL_sf"/>
</dbReference>
<reference evidence="1" key="1">
    <citation type="journal article" date="2020" name="mSystems">
        <title>Genome- and Community-Level Interaction Insights into Carbon Utilization and Element Cycling Functions of Hydrothermarchaeota in Hydrothermal Sediment.</title>
        <authorList>
            <person name="Zhou Z."/>
            <person name="Liu Y."/>
            <person name="Xu W."/>
            <person name="Pan J."/>
            <person name="Luo Z.H."/>
            <person name="Li M."/>
        </authorList>
    </citation>
    <scope>NUCLEOTIDE SEQUENCE [LARGE SCALE GENOMIC DNA]</scope>
    <source>
        <strain evidence="1">HyVt-493</strain>
    </source>
</reference>
<dbReference type="SUPFAM" id="SSF141868">
    <property type="entry name" value="EAL domain-like"/>
    <property type="match status" value="1"/>
</dbReference>
<accession>A0A7V2WTZ8</accession>
<proteinExistence type="predicted"/>
<name>A0A7V2WTZ8_LEUMU</name>